<accession>A0A7V4G940</accession>
<reference evidence="1" key="1">
    <citation type="journal article" date="2020" name="mSystems">
        <title>Genome- and Community-Level Interaction Insights into Carbon Utilization and Element Cycling Functions of Hydrothermarchaeota in Hydrothermal Sediment.</title>
        <authorList>
            <person name="Zhou Z."/>
            <person name="Liu Y."/>
            <person name="Xu W."/>
            <person name="Pan J."/>
            <person name="Luo Z.H."/>
            <person name="Li M."/>
        </authorList>
    </citation>
    <scope>NUCLEOTIDE SEQUENCE [LARGE SCALE GENOMIC DNA]</scope>
    <source>
        <strain evidence="1">SpSt-548</strain>
    </source>
</reference>
<comment type="caution">
    <text evidence="1">The sequence shown here is derived from an EMBL/GenBank/DDBJ whole genome shotgun (WGS) entry which is preliminary data.</text>
</comment>
<organism evidence="1">
    <name type="scientific">Desulfobacca acetoxidans</name>
    <dbReference type="NCBI Taxonomy" id="60893"/>
    <lineage>
        <taxon>Bacteria</taxon>
        <taxon>Pseudomonadati</taxon>
        <taxon>Thermodesulfobacteriota</taxon>
        <taxon>Desulfobaccia</taxon>
        <taxon>Desulfobaccales</taxon>
        <taxon>Desulfobaccaceae</taxon>
        <taxon>Desulfobacca</taxon>
    </lineage>
</organism>
<sequence length="523" mass="57147">MKVFLWAEPDEAGQALPAKIGKDLADLMVIQPPDGIKDLSEAHLAGMDIPALVERLKAQAIPAASLIKAQTDKRLAELREKAQPILEAHDPLALVRQAIVNQGYGGDPAPALICFLAITSRLLAMRPGAMPVHLLLLSQASAGKSYTLMVVLRLLPSEAYHPIPAGSPRVLIYDDAELQHRAVIFGEADSLPAGEDNPAASAIRNLLQDHHLHYDVTVKDPNTGNFTVKKVRKEGPTVLVTTSTRRLGHQLDTRVFSLEVDDSREKIAAALEAQAEVELNGAAPPDEALIAFQGFLQAQAPWDVVIPFVKTLAPLIAQRAAGPRIMRDFARLLSLVKSVTVLRQAHRQRDTKGRLVATIEDYVAIFNLVGPMYEATLTGASKELRETVKTIGEMLDKGELITATTLAARLNIDRSTASRRVNAAIKRGWVVNKETKRGHPWDLHTGEPLPDQGGLPAPDEVQKTWERLGSVARKNKGETESATPEPIDILTEKELCCTDGGDTERVFPHIQKDDQELLREVII</sequence>
<gene>
    <name evidence="1" type="ORF">ENT08_08150</name>
</gene>
<protein>
    <submittedName>
        <fullName evidence="1">MarR family transcriptional regulator</fullName>
    </submittedName>
</protein>
<dbReference type="SUPFAM" id="SSF46785">
    <property type="entry name" value="Winged helix' DNA-binding domain"/>
    <property type="match status" value="1"/>
</dbReference>
<proteinExistence type="predicted"/>
<name>A0A7V4G940_9BACT</name>
<dbReference type="InterPro" id="IPR036390">
    <property type="entry name" value="WH_DNA-bd_sf"/>
</dbReference>
<evidence type="ECO:0000313" key="1">
    <source>
        <dbReference type="EMBL" id="HGS05688.1"/>
    </source>
</evidence>
<dbReference type="AlphaFoldDB" id="A0A7V4G940"/>
<dbReference type="EMBL" id="DSXI01000483">
    <property type="protein sequence ID" value="HGS05688.1"/>
    <property type="molecule type" value="Genomic_DNA"/>
</dbReference>